<dbReference type="InterPro" id="IPR034660">
    <property type="entry name" value="DinB/YfiT-like"/>
</dbReference>
<protein>
    <submittedName>
        <fullName evidence="1">ClbS/DfsB family four-helix bundle protein</fullName>
    </submittedName>
</protein>
<dbReference type="PIRSF" id="PIRSF031551">
    <property type="entry name" value="DUF1706"/>
    <property type="match status" value="1"/>
</dbReference>
<keyword evidence="2" id="KW-1185">Reference proteome</keyword>
<dbReference type="EMBL" id="JACEGA010000001">
    <property type="protein sequence ID" value="MBB2182258.1"/>
    <property type="molecule type" value="Genomic_DNA"/>
</dbReference>
<dbReference type="PANTHER" id="PTHR40658:SF4">
    <property type="entry name" value="HYPOTHETICAL CYTOSOLIC PROTEIN"/>
    <property type="match status" value="1"/>
</dbReference>
<name>A0A839JYF3_9FIRM</name>
<reference evidence="1 2" key="1">
    <citation type="submission" date="2020-07" db="EMBL/GenBank/DDBJ databases">
        <title>Characterization and genome sequencing of isolate MD1, a novel member within the family Lachnospiraceae.</title>
        <authorList>
            <person name="Rettenmaier R."/>
            <person name="Di Bello L."/>
            <person name="Zinser C."/>
            <person name="Scheitz K."/>
            <person name="Liebl W."/>
            <person name="Zverlov V."/>
        </authorList>
    </citation>
    <scope>NUCLEOTIDE SEQUENCE [LARGE SCALE GENOMIC DNA]</scope>
    <source>
        <strain evidence="1 2">MD1</strain>
    </source>
</reference>
<evidence type="ECO:0000313" key="1">
    <source>
        <dbReference type="EMBL" id="MBB2182258.1"/>
    </source>
</evidence>
<organism evidence="1 2">
    <name type="scientific">Variimorphobacter saccharofermentans</name>
    <dbReference type="NCBI Taxonomy" id="2755051"/>
    <lineage>
        <taxon>Bacteria</taxon>
        <taxon>Bacillati</taxon>
        <taxon>Bacillota</taxon>
        <taxon>Clostridia</taxon>
        <taxon>Lachnospirales</taxon>
        <taxon>Lachnospiraceae</taxon>
        <taxon>Variimorphobacter</taxon>
    </lineage>
</organism>
<dbReference type="Proteomes" id="UP000574276">
    <property type="component" value="Unassembled WGS sequence"/>
</dbReference>
<proteinExistence type="predicted"/>
<dbReference type="Pfam" id="PF08020">
    <property type="entry name" value="DUF1706"/>
    <property type="match status" value="1"/>
</dbReference>
<accession>A0A839JYF3</accession>
<evidence type="ECO:0000313" key="2">
    <source>
        <dbReference type="Proteomes" id="UP000574276"/>
    </source>
</evidence>
<dbReference type="RefSeq" id="WP_228351985.1">
    <property type="nucleotide sequence ID" value="NZ_JACEGA010000001.1"/>
</dbReference>
<dbReference type="AlphaFoldDB" id="A0A839JYF3"/>
<sequence>MSRPKNKEALILAARTYYEKLLGLIENRTENEKKISYDFAADEKKKEAHWNRDKNLRDVLMHLNEWHLLLLNWIKNREDGSSKPFLMEGYNWKTYGDMNMVFYHRNQNISEEEALDRFKNSHKKVMEALDTFSQEELFTNTYYPWVGGSCIGSYFISVTSSHYDWAIKKIKAHQKNCIH</sequence>
<dbReference type="InterPro" id="IPR012550">
    <property type="entry name" value="DUF1706"/>
</dbReference>
<dbReference type="PANTHER" id="PTHR40658">
    <property type="match status" value="1"/>
</dbReference>
<gene>
    <name evidence="1" type="ORF">H0486_05135</name>
</gene>
<dbReference type="Gene3D" id="1.20.120.450">
    <property type="entry name" value="dinb family like domain"/>
    <property type="match status" value="1"/>
</dbReference>
<comment type="caution">
    <text evidence="1">The sequence shown here is derived from an EMBL/GenBank/DDBJ whole genome shotgun (WGS) entry which is preliminary data.</text>
</comment>